<dbReference type="HOGENOM" id="CLU_402200_0_0_6"/>
<evidence type="ECO:0000313" key="1">
    <source>
        <dbReference type="EMBL" id="EIC21438.1"/>
    </source>
</evidence>
<gene>
    <name evidence="1" type="ORF">Thi970DRAFT_01646</name>
</gene>
<dbReference type="AlphaFoldDB" id="H8Z1J3"/>
<dbReference type="OrthoDB" id="9785181at2"/>
<reference evidence="2" key="1">
    <citation type="submission" date="2011-06" db="EMBL/GenBank/DDBJ databases">
        <authorList>
            <consortium name="US DOE Joint Genome Institute (JGI-PGF)"/>
            <person name="Lucas S."/>
            <person name="Han J."/>
            <person name="Lapidus A."/>
            <person name="Cheng J.-F."/>
            <person name="Goodwin L."/>
            <person name="Pitluck S."/>
            <person name="Peters L."/>
            <person name="Land M.L."/>
            <person name="Hauser L."/>
            <person name="Vogl K."/>
            <person name="Liu Z."/>
            <person name="Overmann J."/>
            <person name="Frigaard N.-U."/>
            <person name="Bryant D.A."/>
            <person name="Woyke T.J."/>
        </authorList>
    </citation>
    <scope>NUCLEOTIDE SEQUENCE [LARGE SCALE GENOMIC DNA]</scope>
    <source>
        <strain evidence="2">970</strain>
    </source>
</reference>
<organism evidence="1 2">
    <name type="scientific">Thiorhodovibrio frisius</name>
    <dbReference type="NCBI Taxonomy" id="631362"/>
    <lineage>
        <taxon>Bacteria</taxon>
        <taxon>Pseudomonadati</taxon>
        <taxon>Pseudomonadota</taxon>
        <taxon>Gammaproteobacteria</taxon>
        <taxon>Chromatiales</taxon>
        <taxon>Chromatiaceae</taxon>
        <taxon>Thiorhodovibrio</taxon>
    </lineage>
</organism>
<dbReference type="STRING" id="631362.Thi970DRAFT_01646"/>
<dbReference type="EMBL" id="JH603169">
    <property type="protein sequence ID" value="EIC21438.1"/>
    <property type="molecule type" value="Genomic_DNA"/>
</dbReference>
<proteinExistence type="predicted"/>
<dbReference type="eggNOG" id="COG1262">
    <property type="taxonomic scope" value="Bacteria"/>
</dbReference>
<evidence type="ECO:0000313" key="2">
    <source>
        <dbReference type="Proteomes" id="UP000002964"/>
    </source>
</evidence>
<accession>H8Z1J3</accession>
<name>H8Z1J3_9GAMM</name>
<reference evidence="1 2" key="2">
    <citation type="submission" date="2011-11" db="EMBL/GenBank/DDBJ databases">
        <authorList>
            <consortium name="US DOE Joint Genome Institute"/>
            <person name="Lucas S."/>
            <person name="Han J."/>
            <person name="Lapidus A."/>
            <person name="Cheng J.-F."/>
            <person name="Goodwin L."/>
            <person name="Pitluck S."/>
            <person name="Peters L."/>
            <person name="Ovchinnikova G."/>
            <person name="Zhang X."/>
            <person name="Detter J.C."/>
            <person name="Han C."/>
            <person name="Tapia R."/>
            <person name="Land M."/>
            <person name="Hauser L."/>
            <person name="Kyrpides N."/>
            <person name="Ivanova N."/>
            <person name="Pagani I."/>
            <person name="Vogl K."/>
            <person name="Liu Z."/>
            <person name="Overmann J."/>
            <person name="Frigaard N.-U."/>
            <person name="Bryant D."/>
            <person name="Woyke T."/>
        </authorList>
    </citation>
    <scope>NUCLEOTIDE SEQUENCE [LARGE SCALE GENOMIC DNA]</scope>
    <source>
        <strain evidence="1 2">970</strain>
    </source>
</reference>
<sequence>MELFSLMALVNFAANMSGKFQGRRKQGERHEQSLLQQSFDRELFRARCEEERHQAAESRAHDWELAAQQRQSALDLQENQKVLDHWPLRLFPSQILKTAVGSGPVPLRVLISPPKHLLFDLEGSLRPALRAFVTEYYGFNSSERPVELLDGAWRDGDFQGAASIKALHARLQSEPTLVLEMQALSNGESLSLNLAAWGPADSQYRYDTVLQFNIRTELETSARRRATQWKAARDTLISAGLADSPEDADQRFGGIRAKNLKRIEQETALQAAGVNLADITLPAFELEAEDYADIQTPLITWSCLAIGWVSDLYFASYWERTPQLPNALPKLLAAEKNLGQGLSEILGQYSTTYQALIADRPIETPILLAQLAKTMLGLADRRPAQEVLERAVRSWCALRELSTTSSEGYSLVQHFLSDLAKDTKLNEAFEVDSDFRHLLCELVETLYPELEPNCSKSFETGLAARREREAMSLLTRVFEQVPRRFTIAASLYAPLSESLLSEYKDRWDWAALALNKHIVWSESLLDRHIDRVYWPFISGNPNVDWSANLLKKYQKKLDWSALSENEHLPWDESLISQFSELWDWEALSDNRNLPWSDSLISRFSELWDWQTLSGNQSLPWTAALIERYKACWDWSSLCGNTALPWQEDLIALYENHLDMYALSGNPSVKWTTDLIAKFDDRWDW</sequence>
<keyword evidence="2" id="KW-1185">Reference proteome</keyword>
<dbReference type="Proteomes" id="UP000002964">
    <property type="component" value="Unassembled WGS sequence"/>
</dbReference>
<protein>
    <submittedName>
        <fullName evidence="1">Uncharacterized protein</fullName>
    </submittedName>
</protein>
<dbReference type="RefSeq" id="WP_009148023.1">
    <property type="nucleotide sequence ID" value="NZ_CP121471.1"/>
</dbReference>